<proteinExistence type="predicted"/>
<feature type="domain" description="Pyridoxamine kinase/Phosphomethylpyrimidine kinase" evidence="6">
    <location>
        <begin position="10"/>
        <end position="160"/>
    </location>
</feature>
<gene>
    <name evidence="7" type="ORF">OBE_06269</name>
</gene>
<organism evidence="7">
    <name type="scientific">human gut metagenome</name>
    <dbReference type="NCBI Taxonomy" id="408170"/>
    <lineage>
        <taxon>unclassified sequences</taxon>
        <taxon>metagenomes</taxon>
        <taxon>organismal metagenomes</taxon>
    </lineage>
</organism>
<dbReference type="PANTHER" id="PTHR10534:SF2">
    <property type="entry name" value="PYRIDOXAL KINASE"/>
    <property type="match status" value="1"/>
</dbReference>
<dbReference type="AlphaFoldDB" id="K1THH9"/>
<dbReference type="GO" id="GO:0008478">
    <property type="term" value="F:pyridoxal kinase activity"/>
    <property type="evidence" value="ECO:0007669"/>
    <property type="project" value="UniProtKB-EC"/>
</dbReference>
<dbReference type="PANTHER" id="PTHR10534">
    <property type="entry name" value="PYRIDOXAL KINASE"/>
    <property type="match status" value="1"/>
</dbReference>
<sequence>DEFQNDDTVFFCDPVMADDGKIYDIYDKAMCDAVTRLAKRADIISPNLTELCVLTGESYEALSSSEPDDIAKAASSLLNDTLSTVIVTGIKKDDTVLNVVADKSGFKTVSSKKYGGSFSGTGDLFAAAVAGLTVKGEAPLCATEKAVEFLEGAIRDSYEENTDRNFGVNFEKYLGKLM</sequence>
<dbReference type="GO" id="GO:0005829">
    <property type="term" value="C:cytosol"/>
    <property type="evidence" value="ECO:0007669"/>
    <property type="project" value="TreeGrafter"/>
</dbReference>
<keyword evidence="2" id="KW-0808">Transferase</keyword>
<evidence type="ECO:0000256" key="4">
    <source>
        <dbReference type="ARBA" id="ARBA00022777"/>
    </source>
</evidence>
<evidence type="ECO:0000256" key="3">
    <source>
        <dbReference type="ARBA" id="ARBA00022741"/>
    </source>
</evidence>
<feature type="non-terminal residue" evidence="7">
    <location>
        <position position="1"/>
    </location>
</feature>
<dbReference type="GO" id="GO:0009443">
    <property type="term" value="P:pyridoxal 5'-phosphate salvage"/>
    <property type="evidence" value="ECO:0007669"/>
    <property type="project" value="InterPro"/>
</dbReference>
<evidence type="ECO:0000313" key="7">
    <source>
        <dbReference type="EMBL" id="EKC65805.1"/>
    </source>
</evidence>
<dbReference type="EC" id="2.7.1.35" evidence="1"/>
<evidence type="ECO:0000256" key="1">
    <source>
        <dbReference type="ARBA" id="ARBA00012104"/>
    </source>
</evidence>
<evidence type="ECO:0000259" key="6">
    <source>
        <dbReference type="Pfam" id="PF08543"/>
    </source>
</evidence>
<evidence type="ECO:0000256" key="5">
    <source>
        <dbReference type="ARBA" id="ARBA00022840"/>
    </source>
</evidence>
<evidence type="ECO:0000256" key="2">
    <source>
        <dbReference type="ARBA" id="ARBA00022679"/>
    </source>
</evidence>
<protein>
    <recommendedName>
        <fullName evidence="1">pyridoxal kinase</fullName>
        <ecNumber evidence="1">2.7.1.35</ecNumber>
    </recommendedName>
</protein>
<dbReference type="EMBL" id="AJWZ01004306">
    <property type="protein sequence ID" value="EKC65805.1"/>
    <property type="molecule type" value="Genomic_DNA"/>
</dbReference>
<keyword evidence="3" id="KW-0547">Nucleotide-binding</keyword>
<dbReference type="GO" id="GO:0005524">
    <property type="term" value="F:ATP binding"/>
    <property type="evidence" value="ECO:0007669"/>
    <property type="project" value="UniProtKB-KW"/>
</dbReference>
<dbReference type="InterPro" id="IPR013749">
    <property type="entry name" value="PM/HMP-P_kinase-1"/>
</dbReference>
<dbReference type="Gene3D" id="3.40.1190.20">
    <property type="match status" value="1"/>
</dbReference>
<name>K1THH9_9ZZZZ</name>
<reference evidence="7" key="1">
    <citation type="journal article" date="2013" name="Environ. Microbiol.">
        <title>Microbiota from the distal guts of lean and obese adolescents exhibit partial functional redundancy besides clear differences in community structure.</title>
        <authorList>
            <person name="Ferrer M."/>
            <person name="Ruiz A."/>
            <person name="Lanza F."/>
            <person name="Haange S.B."/>
            <person name="Oberbach A."/>
            <person name="Till H."/>
            <person name="Bargiela R."/>
            <person name="Campoy C."/>
            <person name="Segura M.T."/>
            <person name="Richter M."/>
            <person name="von Bergen M."/>
            <person name="Seifert J."/>
            <person name="Suarez A."/>
        </authorList>
    </citation>
    <scope>NUCLEOTIDE SEQUENCE</scope>
</reference>
<dbReference type="InterPro" id="IPR029056">
    <property type="entry name" value="Ribokinase-like"/>
</dbReference>
<keyword evidence="5" id="KW-0067">ATP-binding</keyword>
<dbReference type="InterPro" id="IPR004625">
    <property type="entry name" value="PyrdxlKinase"/>
</dbReference>
<keyword evidence="4 7" id="KW-0418">Kinase</keyword>
<dbReference type="SUPFAM" id="SSF53613">
    <property type="entry name" value="Ribokinase-like"/>
    <property type="match status" value="1"/>
</dbReference>
<comment type="caution">
    <text evidence="7">The sequence shown here is derived from an EMBL/GenBank/DDBJ whole genome shotgun (WGS) entry which is preliminary data.</text>
</comment>
<dbReference type="Pfam" id="PF08543">
    <property type="entry name" value="Phos_pyr_kin"/>
    <property type="match status" value="1"/>
</dbReference>
<accession>K1THH9</accession>